<dbReference type="Pfam" id="PF14432">
    <property type="entry name" value="DYW_deaminase"/>
    <property type="match status" value="1"/>
</dbReference>
<name>A0A9R0RA77_TRITD</name>
<feature type="repeat" description="PPR" evidence="3">
    <location>
        <begin position="143"/>
        <end position="177"/>
    </location>
</feature>
<dbReference type="Pfam" id="PF20431">
    <property type="entry name" value="E_motif"/>
    <property type="match status" value="1"/>
</dbReference>
<keyword evidence="7" id="KW-1185">Reference proteome</keyword>
<dbReference type="InterPro" id="IPR046848">
    <property type="entry name" value="E_motif"/>
</dbReference>
<feature type="domain" description="DYW" evidence="5">
    <location>
        <begin position="701"/>
        <end position="773"/>
    </location>
</feature>
<protein>
    <recommendedName>
        <fullName evidence="5">DYW domain-containing protein</fullName>
    </recommendedName>
</protein>
<dbReference type="InterPro" id="IPR002885">
    <property type="entry name" value="PPR_rpt"/>
</dbReference>
<dbReference type="Gramene" id="TRITD3Av1G007600.2">
    <property type="protein sequence ID" value="TRITD3Av1G007600.2"/>
    <property type="gene ID" value="TRITD3Av1G007600"/>
</dbReference>
<feature type="repeat" description="PPR" evidence="3">
    <location>
        <begin position="493"/>
        <end position="523"/>
    </location>
</feature>
<feature type="region of interest" description="Disordered" evidence="4">
    <location>
        <begin position="27"/>
        <end position="57"/>
    </location>
</feature>
<dbReference type="SUPFAM" id="SSF48452">
    <property type="entry name" value="TPR-like"/>
    <property type="match status" value="1"/>
</dbReference>
<dbReference type="Pfam" id="PF01535">
    <property type="entry name" value="PPR"/>
    <property type="match status" value="3"/>
</dbReference>
<dbReference type="FunFam" id="1.25.40.10:FF:001712">
    <property type="entry name" value="Pentatricopeptide repeat-containing protein chloroplastic"/>
    <property type="match status" value="1"/>
</dbReference>
<keyword evidence="2" id="KW-0809">Transit peptide</keyword>
<evidence type="ECO:0000256" key="2">
    <source>
        <dbReference type="ARBA" id="ARBA00022946"/>
    </source>
</evidence>
<dbReference type="PANTHER" id="PTHR47926:SF480">
    <property type="entry name" value="TETRATRICOPEPTIDE REPEAT-LIKE SUPERFAMILY PROTEIN ISOFORM 1"/>
    <property type="match status" value="1"/>
</dbReference>
<dbReference type="Proteomes" id="UP000324705">
    <property type="component" value="Chromosome 3A"/>
</dbReference>
<reference evidence="6 7" key="1">
    <citation type="submission" date="2017-09" db="EMBL/GenBank/DDBJ databases">
        <authorList>
            <consortium name="International Durum Wheat Genome Sequencing Consortium (IDWGSC)"/>
            <person name="Milanesi L."/>
        </authorList>
    </citation>
    <scope>NUCLEOTIDE SEQUENCE [LARGE SCALE GENOMIC DNA]</scope>
    <source>
        <strain evidence="7">cv. Svevo</strain>
    </source>
</reference>
<feature type="repeat" description="PPR" evidence="3">
    <location>
        <begin position="244"/>
        <end position="279"/>
    </location>
</feature>
<dbReference type="InterPro" id="IPR032867">
    <property type="entry name" value="DYW_dom"/>
</dbReference>
<dbReference type="GO" id="GO:0003723">
    <property type="term" value="F:RNA binding"/>
    <property type="evidence" value="ECO:0007669"/>
    <property type="project" value="InterPro"/>
</dbReference>
<dbReference type="Pfam" id="PF13041">
    <property type="entry name" value="PPR_2"/>
    <property type="match status" value="3"/>
</dbReference>
<evidence type="ECO:0000313" key="7">
    <source>
        <dbReference type="Proteomes" id="UP000324705"/>
    </source>
</evidence>
<accession>A0A9R0RA77</accession>
<sequence length="909" mass="100722">MASIPSLAVSGAAAAVPAVVAAKPLPSSAGFDKGGSYQRSTQAAENGRLESESPPRPLDAQEAMSMLKDGQTVQSAMYVPLLHRCVETSDRGGLRTAKALHGHMVKTGTIADMFVATSLVNVYMRCGASRDARSLFDEMPEKNVVTWTALITGYTLNSEAVLALEVFVEMLELGRYPSHYTLGGMLNACSATRRIDLGQQVHGYSVKYGADTITSMGNSLCRMYCKSGDLESGLRAFKGTPEKNVITWTTMISSCAEDENYLELGLSLFLDMLEGGVTPNEFTLTSVMSLCGARLDMSLGKQVQAFCYKVGCEANLPVKNSTMYLYLRKGETDEAMRLFEEMDSSSIITWNAMISGYAQIMDSAKDDLHARSRGFQALKLFRDLVRSELKPDLFTFSSILSVCSAMMALEQGEQIHATTIKTGCLSDVVVNSALVNMYNKCGCIECATKAFVEMPTRTPVTWTSMISGYSQHGRSRDAIQLFEDMILSGAKPNEITFVSLLSACSYAGLVEEAERYFDMMRNEYHIEPLVDHYGCMVDMFVRLGRLDDAFSFIKRTGFEPNEAIWSSLVAGCRSHGNMELAFYAADRLLELKPKVIETYVLLLNMYVSTGRWRDVARVRKLAKHEDVGFLRDRSWIAIRDKVYFFRADDMTHPQATELYQLLENLLEKAKAVGYEPYQNAPELLSDSTEGDDDRPAAAAGSLIKHHSERLAVALGLLKTPPGATVRVTKNITMCRDCHSSIKYFSLLANREIVVRDSKRLHKFKDGRCSCGDFGLTYSEELVYCKSHSTWSSLFLPAGKKKNRARFRLGNEKSLQSGSCPRRRSLSLSSGAFPCRKDGRKGMGMQQQQEELAEGGVGKWTKVAAALGREEGIVTMNLGILDCPVCFHPLHPPSNRYPLSLLVRLYVLYH</sequence>
<dbReference type="FunFam" id="1.25.40.10:FF:000953">
    <property type="entry name" value="Pentatricopeptide repeat-containing protein"/>
    <property type="match status" value="1"/>
</dbReference>
<dbReference type="InterPro" id="IPR046960">
    <property type="entry name" value="PPR_At4g14850-like_plant"/>
</dbReference>
<dbReference type="InterPro" id="IPR011990">
    <property type="entry name" value="TPR-like_helical_dom_sf"/>
</dbReference>
<evidence type="ECO:0000256" key="3">
    <source>
        <dbReference type="PROSITE-ProRule" id="PRU00708"/>
    </source>
</evidence>
<dbReference type="OMA" id="FKIGCET"/>
<dbReference type="NCBIfam" id="TIGR00756">
    <property type="entry name" value="PPR"/>
    <property type="match status" value="4"/>
</dbReference>
<evidence type="ECO:0000259" key="5">
    <source>
        <dbReference type="Pfam" id="PF14432"/>
    </source>
</evidence>
<dbReference type="GO" id="GO:0008270">
    <property type="term" value="F:zinc ion binding"/>
    <property type="evidence" value="ECO:0007669"/>
    <property type="project" value="InterPro"/>
</dbReference>
<feature type="repeat" description="PPR" evidence="3">
    <location>
        <begin position="458"/>
        <end position="492"/>
    </location>
</feature>
<dbReference type="PANTHER" id="PTHR47926">
    <property type="entry name" value="PENTATRICOPEPTIDE REPEAT-CONTAINING PROTEIN"/>
    <property type="match status" value="1"/>
</dbReference>
<gene>
    <name evidence="6" type="ORF">TRITD_3Av1G007600</name>
</gene>
<keyword evidence="1" id="KW-0677">Repeat</keyword>
<feature type="repeat" description="PPR" evidence="3">
    <location>
        <begin position="315"/>
        <end position="349"/>
    </location>
</feature>
<dbReference type="GO" id="GO:0009451">
    <property type="term" value="P:RNA modification"/>
    <property type="evidence" value="ECO:0007669"/>
    <property type="project" value="InterPro"/>
</dbReference>
<dbReference type="AlphaFoldDB" id="A0A9R0RA77"/>
<evidence type="ECO:0000256" key="4">
    <source>
        <dbReference type="SAM" id="MobiDB-lite"/>
    </source>
</evidence>
<dbReference type="Gene3D" id="1.25.40.10">
    <property type="entry name" value="Tetratricopeptide repeat domain"/>
    <property type="match status" value="4"/>
</dbReference>
<dbReference type="EMBL" id="LT934115">
    <property type="protein sequence ID" value="VAH55906.1"/>
    <property type="molecule type" value="Genomic_DNA"/>
</dbReference>
<organism evidence="6 7">
    <name type="scientific">Triticum turgidum subsp. durum</name>
    <name type="common">Durum wheat</name>
    <name type="synonym">Triticum durum</name>
    <dbReference type="NCBI Taxonomy" id="4567"/>
    <lineage>
        <taxon>Eukaryota</taxon>
        <taxon>Viridiplantae</taxon>
        <taxon>Streptophyta</taxon>
        <taxon>Embryophyta</taxon>
        <taxon>Tracheophyta</taxon>
        <taxon>Spermatophyta</taxon>
        <taxon>Magnoliopsida</taxon>
        <taxon>Liliopsida</taxon>
        <taxon>Poales</taxon>
        <taxon>Poaceae</taxon>
        <taxon>BOP clade</taxon>
        <taxon>Pooideae</taxon>
        <taxon>Triticodae</taxon>
        <taxon>Triticeae</taxon>
        <taxon>Triticinae</taxon>
        <taxon>Triticum</taxon>
    </lineage>
</organism>
<dbReference type="PROSITE" id="PS51375">
    <property type="entry name" value="PPR"/>
    <property type="match status" value="5"/>
</dbReference>
<proteinExistence type="predicted"/>
<evidence type="ECO:0000256" key="1">
    <source>
        <dbReference type="ARBA" id="ARBA00022737"/>
    </source>
</evidence>
<dbReference type="FunFam" id="1.25.40.10:FF:001093">
    <property type="entry name" value="Pentatricopeptide repeat-containing protein At2g34400"/>
    <property type="match status" value="1"/>
</dbReference>
<evidence type="ECO:0000313" key="6">
    <source>
        <dbReference type="EMBL" id="VAH55906.1"/>
    </source>
</evidence>